<dbReference type="InterPro" id="IPR030395">
    <property type="entry name" value="GP_PDE_dom"/>
</dbReference>
<dbReference type="PANTHER" id="PTHR46211">
    <property type="entry name" value="GLYCEROPHOSPHORYL DIESTER PHOSPHODIESTERASE"/>
    <property type="match status" value="1"/>
</dbReference>
<dbReference type="PANTHER" id="PTHR46211:SF1">
    <property type="entry name" value="GLYCEROPHOSPHODIESTER PHOSPHODIESTERASE, CYTOPLASMIC"/>
    <property type="match status" value="1"/>
</dbReference>
<reference evidence="2 3" key="1">
    <citation type="submission" date="2019-09" db="EMBL/GenBank/DDBJ databases">
        <title>FDA dAtabase for Regulatory Grade micrObial Sequences (FDA-ARGOS): Supporting development and validation of Infectious Disease Dx tests.</title>
        <authorList>
            <person name="Sciortino C."/>
            <person name="Tallon L."/>
            <person name="Sadzewicz L."/>
            <person name="Vavikolanu K."/>
            <person name="Mehta A."/>
            <person name="Aluvathingal J."/>
            <person name="Nadendla S."/>
            <person name="Nandy P."/>
            <person name="Geyer C."/>
            <person name="Yan Y."/>
            <person name="Sichtig H."/>
        </authorList>
    </citation>
    <scope>NUCLEOTIDE SEQUENCE [LARGE SCALE GENOMIC DNA]</scope>
    <source>
        <strain evidence="2 3">FDAARGOS_640</strain>
    </source>
</reference>
<organism evidence="2 3">
    <name type="scientific">Dermabacter vaginalis</name>
    <dbReference type="NCBI Taxonomy" id="1630135"/>
    <lineage>
        <taxon>Bacteria</taxon>
        <taxon>Bacillati</taxon>
        <taxon>Actinomycetota</taxon>
        <taxon>Actinomycetes</taxon>
        <taxon>Micrococcales</taxon>
        <taxon>Dermabacteraceae</taxon>
        <taxon>Dermabacter</taxon>
    </lineage>
</organism>
<proteinExistence type="predicted"/>
<protein>
    <submittedName>
        <fullName evidence="2">Glycerophosphodiester phosphodiesterase</fullName>
    </submittedName>
</protein>
<dbReference type="RefSeq" id="WP_150333481.1">
    <property type="nucleotide sequence ID" value="NZ_CP044108.1"/>
</dbReference>
<evidence type="ECO:0000313" key="2">
    <source>
        <dbReference type="EMBL" id="QEU12275.1"/>
    </source>
</evidence>
<dbReference type="Proteomes" id="UP000323865">
    <property type="component" value="Chromosome"/>
</dbReference>
<dbReference type="SUPFAM" id="SSF51695">
    <property type="entry name" value="PLC-like phosphodiesterases"/>
    <property type="match status" value="1"/>
</dbReference>
<sequence>MNGRMMSPVQLVAHRGDPVAHAENTLQAIAHAVAEGLEVVEVDLRLSAEGEPILLHDSTLERLWECSASPAELSVSALAALEPAQHGTCTKDHGFERGVPTLERALDAVGDAVLLLDFPGEADGAEQEIARVSASRIRAIASGEGHHSDERRAAAARAEFTGGVIAMRAVREILPAARLRMTYPLDGVPDSALVQELEPYSWNPHFEMCSPETVSAVRALGLRTTCWTVDDAETARALAVMGVEAVTSNRAGDLLRVLNQNAEVWEA</sequence>
<evidence type="ECO:0000259" key="1">
    <source>
        <dbReference type="PROSITE" id="PS51704"/>
    </source>
</evidence>
<dbReference type="Gene3D" id="3.20.20.190">
    <property type="entry name" value="Phosphatidylinositol (PI) phosphodiesterase"/>
    <property type="match status" value="1"/>
</dbReference>
<accession>A0ABX6A7Z6</accession>
<dbReference type="InterPro" id="IPR017946">
    <property type="entry name" value="PLC-like_Pdiesterase_TIM-brl"/>
</dbReference>
<gene>
    <name evidence="2" type="ORF">FOB48_08140</name>
</gene>
<name>A0ABX6A7Z6_9MICO</name>
<dbReference type="CDD" id="cd08556">
    <property type="entry name" value="GDPD"/>
    <property type="match status" value="1"/>
</dbReference>
<dbReference type="PROSITE" id="PS51704">
    <property type="entry name" value="GP_PDE"/>
    <property type="match status" value="1"/>
</dbReference>
<dbReference type="EMBL" id="CP044108">
    <property type="protein sequence ID" value="QEU12275.1"/>
    <property type="molecule type" value="Genomic_DNA"/>
</dbReference>
<keyword evidence="3" id="KW-1185">Reference proteome</keyword>
<feature type="domain" description="GP-PDE" evidence="1">
    <location>
        <begin position="9"/>
        <end position="258"/>
    </location>
</feature>
<dbReference type="Pfam" id="PF03009">
    <property type="entry name" value="GDPD"/>
    <property type="match status" value="1"/>
</dbReference>
<evidence type="ECO:0000313" key="3">
    <source>
        <dbReference type="Proteomes" id="UP000323865"/>
    </source>
</evidence>